<feature type="chain" id="PRO_5040376705" description="Mid2 domain-containing protein" evidence="3">
    <location>
        <begin position="20"/>
        <end position="321"/>
    </location>
</feature>
<comment type="caution">
    <text evidence="4">The sequence shown here is derived from an EMBL/GenBank/DDBJ whole genome shotgun (WGS) entry which is preliminary data.</text>
</comment>
<keyword evidence="2" id="KW-1133">Transmembrane helix</keyword>
<proteinExistence type="predicted"/>
<evidence type="ECO:0000256" key="3">
    <source>
        <dbReference type="SAM" id="SignalP"/>
    </source>
</evidence>
<keyword evidence="5" id="KW-1185">Reference proteome</keyword>
<evidence type="ECO:0000313" key="4">
    <source>
        <dbReference type="EMBL" id="KAG0260183.1"/>
    </source>
</evidence>
<feature type="transmembrane region" description="Helical" evidence="2">
    <location>
        <begin position="225"/>
        <end position="247"/>
    </location>
</feature>
<feature type="compositionally biased region" description="Polar residues" evidence="1">
    <location>
        <begin position="57"/>
        <end position="77"/>
    </location>
</feature>
<feature type="compositionally biased region" description="Low complexity" evidence="1">
    <location>
        <begin position="173"/>
        <end position="188"/>
    </location>
</feature>
<accession>A0A9P6Q432</accession>
<feature type="compositionally biased region" description="Polar residues" evidence="1">
    <location>
        <begin position="304"/>
        <end position="314"/>
    </location>
</feature>
<dbReference type="AlphaFoldDB" id="A0A9P6Q432"/>
<evidence type="ECO:0008006" key="6">
    <source>
        <dbReference type="Google" id="ProtNLM"/>
    </source>
</evidence>
<feature type="compositionally biased region" description="Low complexity" evidence="1">
    <location>
        <begin position="105"/>
        <end position="144"/>
    </location>
</feature>
<dbReference type="EMBL" id="JAAAJB010000257">
    <property type="protein sequence ID" value="KAG0260183.1"/>
    <property type="molecule type" value="Genomic_DNA"/>
</dbReference>
<keyword evidence="3" id="KW-0732">Signal</keyword>
<name>A0A9P6Q432_9FUNG</name>
<protein>
    <recommendedName>
        <fullName evidence="6">Mid2 domain-containing protein</fullName>
    </recommendedName>
</protein>
<organism evidence="4 5">
    <name type="scientific">Actinomortierella ambigua</name>
    <dbReference type="NCBI Taxonomy" id="1343610"/>
    <lineage>
        <taxon>Eukaryota</taxon>
        <taxon>Fungi</taxon>
        <taxon>Fungi incertae sedis</taxon>
        <taxon>Mucoromycota</taxon>
        <taxon>Mortierellomycotina</taxon>
        <taxon>Mortierellomycetes</taxon>
        <taxon>Mortierellales</taxon>
        <taxon>Mortierellaceae</taxon>
        <taxon>Actinomortierella</taxon>
    </lineage>
</organism>
<gene>
    <name evidence="4" type="ORF">DFQ27_003662</name>
</gene>
<feature type="region of interest" description="Disordered" evidence="1">
    <location>
        <begin position="302"/>
        <end position="321"/>
    </location>
</feature>
<feature type="compositionally biased region" description="Low complexity" evidence="1">
    <location>
        <begin position="196"/>
        <end position="214"/>
    </location>
</feature>
<evidence type="ECO:0000313" key="5">
    <source>
        <dbReference type="Proteomes" id="UP000807716"/>
    </source>
</evidence>
<reference evidence="4" key="1">
    <citation type="journal article" date="2020" name="Fungal Divers.">
        <title>Resolving the Mortierellaceae phylogeny through synthesis of multi-gene phylogenetics and phylogenomics.</title>
        <authorList>
            <person name="Vandepol N."/>
            <person name="Liber J."/>
            <person name="Desiro A."/>
            <person name="Na H."/>
            <person name="Kennedy M."/>
            <person name="Barry K."/>
            <person name="Grigoriev I.V."/>
            <person name="Miller A.N."/>
            <person name="O'Donnell K."/>
            <person name="Stajich J.E."/>
            <person name="Bonito G."/>
        </authorList>
    </citation>
    <scope>NUCLEOTIDE SEQUENCE</scope>
    <source>
        <strain evidence="4">BC1065</strain>
    </source>
</reference>
<sequence>MGRTTFIFLLLACIADVGPDWLLLRRSLLTQVHARTAVISNPHDPSFFSKTPLAISDATSQGPGPQQHQTPEHLTTAQRRRLYRRTKLDPDPHVPNGIGIMQEQPTATGTGTNTGTSTLPSGSTIGPTSTATPKSITPSTSTAASGSTFISNVLQVPLLPSSQPEGGNNNDVNSQQNLQQQQQQNLPQPNQPPLPSSQDSHNPSSSRSSASQQQDGAATLSPPSLVILSIAIVAVVSLAVLGGAVAVRQTRRRRLGKKVRLECIEGGQGSIASQAHKAQEGSGRRSWAQWFSRQRKEDHYGLHSFNSTGSNSLPEQFWNPE</sequence>
<evidence type="ECO:0000256" key="1">
    <source>
        <dbReference type="SAM" id="MobiDB-lite"/>
    </source>
</evidence>
<feature type="signal peptide" evidence="3">
    <location>
        <begin position="1"/>
        <end position="19"/>
    </location>
</feature>
<dbReference type="Proteomes" id="UP000807716">
    <property type="component" value="Unassembled WGS sequence"/>
</dbReference>
<feature type="region of interest" description="Disordered" evidence="1">
    <location>
        <begin position="49"/>
        <end position="144"/>
    </location>
</feature>
<evidence type="ECO:0000256" key="2">
    <source>
        <dbReference type="SAM" id="Phobius"/>
    </source>
</evidence>
<dbReference type="OrthoDB" id="2446617at2759"/>
<feature type="compositionally biased region" description="Polar residues" evidence="1">
    <location>
        <begin position="160"/>
        <end position="172"/>
    </location>
</feature>
<feature type="region of interest" description="Disordered" evidence="1">
    <location>
        <begin position="158"/>
        <end position="217"/>
    </location>
</feature>
<keyword evidence="2" id="KW-0812">Transmembrane</keyword>
<keyword evidence="2" id="KW-0472">Membrane</keyword>